<dbReference type="SUPFAM" id="SSF55166">
    <property type="entry name" value="Hedgehog/DD-peptidase"/>
    <property type="match status" value="1"/>
</dbReference>
<evidence type="ECO:0000256" key="1">
    <source>
        <dbReference type="SAM" id="MobiDB-lite"/>
    </source>
</evidence>
<dbReference type="PANTHER" id="PTHR34385:SF1">
    <property type="entry name" value="PEPTIDOGLYCAN L-ALANYL-D-GLUTAMATE ENDOPEPTIDASE CWLK"/>
    <property type="match status" value="1"/>
</dbReference>
<dbReference type="InterPro" id="IPR009045">
    <property type="entry name" value="Zn_M74/Hedgehog-like"/>
</dbReference>
<feature type="chain" id="PRO_5039474108" evidence="2">
    <location>
        <begin position="21"/>
        <end position="290"/>
    </location>
</feature>
<feature type="compositionally biased region" description="Acidic residues" evidence="1">
    <location>
        <begin position="78"/>
        <end position="95"/>
    </location>
</feature>
<dbReference type="EMBL" id="PVTO01000008">
    <property type="protein sequence ID" value="PRY82834.1"/>
    <property type="molecule type" value="Genomic_DNA"/>
</dbReference>
<dbReference type="CDD" id="cd14852">
    <property type="entry name" value="LD-carboxypeptidase"/>
    <property type="match status" value="1"/>
</dbReference>
<dbReference type="Proteomes" id="UP000238205">
    <property type="component" value="Unassembled WGS sequence"/>
</dbReference>
<evidence type="ECO:0000256" key="2">
    <source>
        <dbReference type="SAM" id="SignalP"/>
    </source>
</evidence>
<dbReference type="InterPro" id="IPR058193">
    <property type="entry name" value="VanY/YodJ_core_dom"/>
</dbReference>
<accession>A0A2T0W8G6</accession>
<sequence length="290" mass="32335">MIVKRMTQSISLFTSLIVLAGCASGNGEETGPSEVEETEIEGTTGTDESQGENPEESQDQEETDDEGETGSQSAQDSSADEEEDSPLNFEDDLMDPDSLKVLVNKQYALPEDYEPADLVTVEVPTVLDNPEIRQLRTEAAEALKDMFDAAEEEGIFLHARSGYRSYQTQVQLYNSYVSNHGEEAANRYSAQPGHSEHQTGLGMDVTSESVSYQLTEAFGDTPEGIWVEENSHEFGYIIRYPQGKEDITGYQYEPWHLRYLGQEVATDVFESGLTYEEYLIESGIDIEINE</sequence>
<dbReference type="GO" id="GO:0004180">
    <property type="term" value="F:carboxypeptidase activity"/>
    <property type="evidence" value="ECO:0007669"/>
    <property type="project" value="UniProtKB-KW"/>
</dbReference>
<protein>
    <submittedName>
        <fullName evidence="4">D-alanyl-D-alanine carboxypeptidase</fullName>
    </submittedName>
</protein>
<keyword evidence="4" id="KW-0645">Protease</keyword>
<reference evidence="4 5" key="1">
    <citation type="submission" date="2018-03" db="EMBL/GenBank/DDBJ databases">
        <title>Genomic Encyclopedia of Archaeal and Bacterial Type Strains, Phase II (KMG-II): from individual species to whole genera.</title>
        <authorList>
            <person name="Goeker M."/>
        </authorList>
    </citation>
    <scope>NUCLEOTIDE SEQUENCE [LARGE SCALE GENOMIC DNA]</scope>
    <source>
        <strain evidence="4 5">DSM 13175</strain>
    </source>
</reference>
<dbReference type="InterPro" id="IPR052179">
    <property type="entry name" value="DD-CPase-like"/>
</dbReference>
<dbReference type="PANTHER" id="PTHR34385">
    <property type="entry name" value="D-ALANYL-D-ALANINE CARBOXYPEPTIDASE"/>
    <property type="match status" value="1"/>
</dbReference>
<proteinExistence type="predicted"/>
<dbReference type="AlphaFoldDB" id="A0A2T0W8G6"/>
<comment type="caution">
    <text evidence="4">The sequence shown here is derived from an EMBL/GenBank/DDBJ whole genome shotgun (WGS) entry which is preliminary data.</text>
</comment>
<keyword evidence="4" id="KW-0378">Hydrolase</keyword>
<feature type="compositionally biased region" description="Acidic residues" evidence="1">
    <location>
        <begin position="49"/>
        <end position="68"/>
    </location>
</feature>
<evidence type="ECO:0000259" key="3">
    <source>
        <dbReference type="Pfam" id="PF02557"/>
    </source>
</evidence>
<dbReference type="PROSITE" id="PS51257">
    <property type="entry name" value="PROKAR_LIPOPROTEIN"/>
    <property type="match status" value="1"/>
</dbReference>
<evidence type="ECO:0000313" key="4">
    <source>
        <dbReference type="EMBL" id="PRY82834.1"/>
    </source>
</evidence>
<keyword evidence="4" id="KW-0121">Carboxypeptidase</keyword>
<name>A0A2T0W8G6_9LACT</name>
<dbReference type="GO" id="GO:0006508">
    <property type="term" value="P:proteolysis"/>
    <property type="evidence" value="ECO:0007669"/>
    <property type="project" value="InterPro"/>
</dbReference>
<feature type="region of interest" description="Disordered" evidence="1">
    <location>
        <begin position="25"/>
        <end position="95"/>
    </location>
</feature>
<dbReference type="RefSeq" id="WP_245920548.1">
    <property type="nucleotide sequence ID" value="NZ_PVTO01000008.1"/>
</dbReference>
<feature type="signal peptide" evidence="2">
    <location>
        <begin position="1"/>
        <end position="20"/>
    </location>
</feature>
<dbReference type="InterPro" id="IPR003709">
    <property type="entry name" value="VanY-like_core_dom"/>
</dbReference>
<dbReference type="Gene3D" id="3.30.1380.10">
    <property type="match status" value="1"/>
</dbReference>
<keyword evidence="5" id="KW-1185">Reference proteome</keyword>
<keyword evidence="2" id="KW-0732">Signal</keyword>
<feature type="domain" description="D-alanyl-D-alanine carboxypeptidase-like core" evidence="3">
    <location>
        <begin position="134"/>
        <end position="261"/>
    </location>
</feature>
<evidence type="ECO:0000313" key="5">
    <source>
        <dbReference type="Proteomes" id="UP000238205"/>
    </source>
</evidence>
<organism evidence="4 5">
    <name type="scientific">Alkalibacterium olivapovliticus</name>
    <dbReference type="NCBI Taxonomy" id="99907"/>
    <lineage>
        <taxon>Bacteria</taxon>
        <taxon>Bacillati</taxon>
        <taxon>Bacillota</taxon>
        <taxon>Bacilli</taxon>
        <taxon>Lactobacillales</taxon>
        <taxon>Carnobacteriaceae</taxon>
        <taxon>Alkalibacterium</taxon>
    </lineage>
</organism>
<gene>
    <name evidence="4" type="ORF">CLV38_10842</name>
</gene>
<dbReference type="Pfam" id="PF02557">
    <property type="entry name" value="VanY"/>
    <property type="match status" value="1"/>
</dbReference>